<proteinExistence type="predicted"/>
<dbReference type="Proteomes" id="UP001597458">
    <property type="component" value="Unassembled WGS sequence"/>
</dbReference>
<protein>
    <submittedName>
        <fullName evidence="1">YqhG family protein</fullName>
    </submittedName>
</protein>
<accession>A0ABW5PUB3</accession>
<organism evidence="1 2">
    <name type="scientific">Terrilactibacillus laevilacticus</name>
    <dbReference type="NCBI Taxonomy" id="1380157"/>
    <lineage>
        <taxon>Bacteria</taxon>
        <taxon>Bacillati</taxon>
        <taxon>Bacillota</taxon>
        <taxon>Bacilli</taxon>
        <taxon>Bacillales</taxon>
        <taxon>Bacillaceae</taxon>
        <taxon>Terrilactibacillus</taxon>
    </lineage>
</organism>
<gene>
    <name evidence="1" type="ORF">ACFSTF_13510</name>
</gene>
<comment type="caution">
    <text evidence="1">The sequence shown here is derived from an EMBL/GenBank/DDBJ whole genome shotgun (WGS) entry which is preliminary data.</text>
</comment>
<dbReference type="InterPro" id="IPR024562">
    <property type="entry name" value="YqhG"/>
</dbReference>
<reference evidence="2" key="1">
    <citation type="journal article" date="2019" name="Int. J. Syst. Evol. Microbiol.">
        <title>The Global Catalogue of Microorganisms (GCM) 10K type strain sequencing project: providing services to taxonomists for standard genome sequencing and annotation.</title>
        <authorList>
            <consortium name="The Broad Institute Genomics Platform"/>
            <consortium name="The Broad Institute Genome Sequencing Center for Infectious Disease"/>
            <person name="Wu L."/>
            <person name="Ma J."/>
        </authorList>
    </citation>
    <scope>NUCLEOTIDE SEQUENCE [LARGE SCALE GENOMIC DNA]</scope>
    <source>
        <strain evidence="2">TISTR 2241</strain>
    </source>
</reference>
<dbReference type="EMBL" id="JBHUMR010000014">
    <property type="protein sequence ID" value="MFD2618322.1"/>
    <property type="molecule type" value="Genomic_DNA"/>
</dbReference>
<dbReference type="RefSeq" id="WP_141191390.1">
    <property type="nucleotide sequence ID" value="NZ_JBHUMR010000014.1"/>
</dbReference>
<dbReference type="Pfam" id="PF11079">
    <property type="entry name" value="YqhG"/>
    <property type="match status" value="1"/>
</dbReference>
<name>A0ABW5PUB3_9BACI</name>
<evidence type="ECO:0000313" key="1">
    <source>
        <dbReference type="EMBL" id="MFD2618322.1"/>
    </source>
</evidence>
<keyword evidence="2" id="KW-1185">Reference proteome</keyword>
<evidence type="ECO:0000313" key="2">
    <source>
        <dbReference type="Proteomes" id="UP001597458"/>
    </source>
</evidence>
<sequence>MKQAAIHDYLYHYFKSNNCDILENHHSQLKVKLTVDLDKLLMNRPFYWHYIEKINQKPETAILTFKTDPNDEGEGEFIHFGSPRLHQIFQSAQQLAPFIRLFHSVPTLEKKSIALKPWLGLNIKISYQCDVKKDRILSLGLQLINGALIDQFQSLLENLPLTPKIPDYCYTLQPLIRPLSGVRRIESYLVKMLNSETHDWANDAIRRWKHDLNLLDQFYDEEEKPETYHSEKEALKAQYEPKIHVQLINGGLFYLHDSAFSK</sequence>